<dbReference type="EC" id="1.13.11.79" evidence="5"/>
<dbReference type="Pfam" id="PF00881">
    <property type="entry name" value="Nitroreductase"/>
    <property type="match status" value="1"/>
</dbReference>
<dbReference type="Gene3D" id="3.40.109.10">
    <property type="entry name" value="NADH Oxidase"/>
    <property type="match status" value="1"/>
</dbReference>
<dbReference type="RefSeq" id="WP_161125551.1">
    <property type="nucleotide sequence ID" value="NZ_VYSB01000012.1"/>
</dbReference>
<keyword evidence="1" id="KW-0285">Flavoprotein</keyword>
<dbReference type="InterPro" id="IPR050627">
    <property type="entry name" value="Nitroreductase/BluB"/>
</dbReference>
<dbReference type="InterPro" id="IPR000415">
    <property type="entry name" value="Nitroreductase-like"/>
</dbReference>
<keyword evidence="3 5" id="KW-0560">Oxidoreductase</keyword>
<evidence type="ECO:0000256" key="2">
    <source>
        <dbReference type="ARBA" id="ARBA00022643"/>
    </source>
</evidence>
<evidence type="ECO:0000313" key="5">
    <source>
        <dbReference type="EMBL" id="MYZ52797.1"/>
    </source>
</evidence>
<dbReference type="EMBL" id="VYSB01000012">
    <property type="protein sequence ID" value="MYZ52797.1"/>
    <property type="molecule type" value="Genomic_DNA"/>
</dbReference>
<dbReference type="PANTHER" id="PTHR23026:SF90">
    <property type="entry name" value="IODOTYROSINE DEIODINASE 1"/>
    <property type="match status" value="1"/>
</dbReference>
<dbReference type="PANTHER" id="PTHR23026">
    <property type="entry name" value="NADPH NITROREDUCTASE"/>
    <property type="match status" value="1"/>
</dbReference>
<comment type="caution">
    <text evidence="5">The sequence shown here is derived from an EMBL/GenBank/DDBJ whole genome shotgun (WGS) entry which is preliminary data.</text>
</comment>
<gene>
    <name evidence="5" type="primary">bluB</name>
    <name evidence="5" type="ORF">F5985_11775</name>
</gene>
<dbReference type="GO" id="GO:0102919">
    <property type="term" value="F:5,6-dimethylbenzimidazole synthase activity"/>
    <property type="evidence" value="ECO:0007669"/>
    <property type="project" value="UniProtKB-EC"/>
</dbReference>
<dbReference type="InterPro" id="IPR012825">
    <property type="entry name" value="BluB"/>
</dbReference>
<evidence type="ECO:0000259" key="4">
    <source>
        <dbReference type="Pfam" id="PF00881"/>
    </source>
</evidence>
<dbReference type="SUPFAM" id="SSF55469">
    <property type="entry name" value="FMN-dependent nitroreductase-like"/>
    <property type="match status" value="1"/>
</dbReference>
<proteinExistence type="predicted"/>
<dbReference type="Proteomes" id="UP000481947">
    <property type="component" value="Unassembled WGS sequence"/>
</dbReference>
<evidence type="ECO:0000313" key="6">
    <source>
        <dbReference type="Proteomes" id="UP000481947"/>
    </source>
</evidence>
<sequence length="284" mass="30138">MSKLPSPAVGAGAAATAAGATAGAADAAVADATDAAAALPEQAFAPEARDAVYRAIFERRDMRHFAGGSVESATLRRLLTAAHQAPSVGFMQPWRFIRVQDRALRETLQQAVERERIETARALGQRADEFMRLKVEGLLDAAELLAVCLADGREQHVFGRRTLPQMDLASASCAIQNLWLAARAEGLGMGWVSLFDPAEVAALLGLPPGAEPIALLCLGPVHEFYAEPMLQQQRWASRQPLSELVFDEGWGQPSALFEPSDSFDPAAAAAASEVAILGDQGLPA</sequence>
<feature type="domain" description="Nitroreductase" evidence="4">
    <location>
        <begin position="57"/>
        <end position="219"/>
    </location>
</feature>
<reference evidence="5 6" key="1">
    <citation type="submission" date="2019-09" db="EMBL/GenBank/DDBJ databases">
        <title>Identification of Malikia spinosa a prominent benzene-, toluene-, and ethylbenzene-degrading bacterium: enrichment, isolation and whole genome sequencing.</title>
        <authorList>
            <person name="Tancsics A."/>
            <person name="Revesz F."/>
            <person name="Kriszt B."/>
        </authorList>
    </citation>
    <scope>NUCLEOTIDE SEQUENCE [LARGE SCALE GENOMIC DNA]</scope>
    <source>
        <strain evidence="5 6">AB6</strain>
    </source>
</reference>
<organism evidence="5 6">
    <name type="scientific">Malikia spinosa</name>
    <dbReference type="NCBI Taxonomy" id="86180"/>
    <lineage>
        <taxon>Bacteria</taxon>
        <taxon>Pseudomonadati</taxon>
        <taxon>Pseudomonadota</taxon>
        <taxon>Betaproteobacteria</taxon>
        <taxon>Burkholderiales</taxon>
        <taxon>Comamonadaceae</taxon>
        <taxon>Malikia</taxon>
    </lineage>
</organism>
<dbReference type="AlphaFoldDB" id="A0A7C9MVH6"/>
<evidence type="ECO:0000256" key="3">
    <source>
        <dbReference type="ARBA" id="ARBA00023002"/>
    </source>
</evidence>
<name>A0A7C9MVH6_9BURK</name>
<protein>
    <submittedName>
        <fullName evidence="5">5,6-dimethylbenzimidazole synthase</fullName>
        <ecNumber evidence="5">1.13.11.79</ecNumber>
    </submittedName>
</protein>
<dbReference type="InterPro" id="IPR029479">
    <property type="entry name" value="Nitroreductase"/>
</dbReference>
<keyword evidence="2" id="KW-0288">FMN</keyword>
<evidence type="ECO:0000256" key="1">
    <source>
        <dbReference type="ARBA" id="ARBA00022630"/>
    </source>
</evidence>
<dbReference type="NCBIfam" id="TIGR02476">
    <property type="entry name" value="BluB"/>
    <property type="match status" value="1"/>
</dbReference>
<accession>A0A7C9MVH6</accession>